<dbReference type="OrthoDB" id="7631574at2"/>
<dbReference type="EMBL" id="LZFP01000045">
    <property type="protein sequence ID" value="OBR36504.1"/>
    <property type="molecule type" value="Genomic_DNA"/>
</dbReference>
<evidence type="ECO:0000259" key="3">
    <source>
        <dbReference type="PROSITE" id="PS50110"/>
    </source>
</evidence>
<dbReference type="InterPro" id="IPR011006">
    <property type="entry name" value="CheY-like_superfamily"/>
</dbReference>
<dbReference type="SMART" id="SM00448">
    <property type="entry name" value="REC"/>
    <property type="match status" value="1"/>
</dbReference>
<dbReference type="RefSeq" id="WP_068486050.1">
    <property type="nucleotide sequence ID" value="NZ_CP018760.1"/>
</dbReference>
<feature type="domain" description="Response regulatory" evidence="3">
    <location>
        <begin position="10"/>
        <end position="131"/>
    </location>
</feature>
<dbReference type="PANTHER" id="PTHR44591:SF3">
    <property type="entry name" value="RESPONSE REGULATORY DOMAIN-CONTAINING PROTEIN"/>
    <property type="match status" value="1"/>
</dbReference>
<evidence type="ECO:0000313" key="4">
    <source>
        <dbReference type="EMBL" id="OBR36504.1"/>
    </source>
</evidence>
<dbReference type="STRING" id="1836467.BTR34_12860"/>
<evidence type="ECO:0000313" key="5">
    <source>
        <dbReference type="Proteomes" id="UP000092164"/>
    </source>
</evidence>
<dbReference type="PANTHER" id="PTHR44591">
    <property type="entry name" value="STRESS RESPONSE REGULATOR PROTEIN 1"/>
    <property type="match status" value="1"/>
</dbReference>
<dbReference type="Proteomes" id="UP000092164">
    <property type="component" value="Unassembled WGS sequence"/>
</dbReference>
<dbReference type="SUPFAM" id="SSF52172">
    <property type="entry name" value="CheY-like"/>
    <property type="match status" value="1"/>
</dbReference>
<dbReference type="InterPro" id="IPR050595">
    <property type="entry name" value="Bact_response_regulator"/>
</dbReference>
<name>A0A1B7Z1E2_9FLAO</name>
<keyword evidence="1 2" id="KW-0597">Phosphoprotein</keyword>
<accession>A0A1B7Z1E2</accession>
<dbReference type="PROSITE" id="PS50110">
    <property type="entry name" value="RESPONSE_REGULATORY"/>
    <property type="match status" value="1"/>
</dbReference>
<comment type="caution">
    <text evidence="4">The sequence shown here is derived from an EMBL/GenBank/DDBJ whole genome shotgun (WGS) entry which is preliminary data.</text>
</comment>
<keyword evidence="5" id="KW-1185">Reference proteome</keyword>
<dbReference type="Pfam" id="PF00072">
    <property type="entry name" value="Response_reg"/>
    <property type="match status" value="1"/>
</dbReference>
<feature type="modified residue" description="4-aspartylphosphate" evidence="2">
    <location>
        <position position="64"/>
    </location>
</feature>
<evidence type="ECO:0000256" key="1">
    <source>
        <dbReference type="ARBA" id="ARBA00022553"/>
    </source>
</evidence>
<proteinExistence type="predicted"/>
<reference evidence="5" key="1">
    <citation type="submission" date="2016-06" db="EMBL/GenBank/DDBJ databases">
        <authorList>
            <person name="Zhan P."/>
        </authorList>
    </citation>
    <scope>NUCLEOTIDE SEQUENCE [LARGE SCALE GENOMIC DNA]</scope>
    <source>
        <strain evidence="5">T28</strain>
    </source>
</reference>
<dbReference type="Gene3D" id="3.40.50.2300">
    <property type="match status" value="1"/>
</dbReference>
<sequence>MRVIKTAKPFIFLVDDDYDDRQLFSEALEAIKMDYRITTFTNGVDLMANLIDPSTELPNYIFLDLNMPLMNGEECLDDIRGELNFANIRVIIYSGYYDEEEVNRLLNKGADQYLQKPKSFKELKIQIENCFSA</sequence>
<dbReference type="AlphaFoldDB" id="A0A1B7Z1E2"/>
<dbReference type="InterPro" id="IPR001789">
    <property type="entry name" value="Sig_transdc_resp-reg_receiver"/>
</dbReference>
<dbReference type="GO" id="GO:0000160">
    <property type="term" value="P:phosphorelay signal transduction system"/>
    <property type="evidence" value="ECO:0007669"/>
    <property type="project" value="InterPro"/>
</dbReference>
<gene>
    <name evidence="4" type="ORF">A9200_08750</name>
</gene>
<protein>
    <recommendedName>
        <fullName evidence="3">Response regulatory domain-containing protein</fullName>
    </recommendedName>
</protein>
<organism evidence="4 5">
    <name type="scientific">Maribacter hydrothermalis</name>
    <dbReference type="NCBI Taxonomy" id="1836467"/>
    <lineage>
        <taxon>Bacteria</taxon>
        <taxon>Pseudomonadati</taxon>
        <taxon>Bacteroidota</taxon>
        <taxon>Flavobacteriia</taxon>
        <taxon>Flavobacteriales</taxon>
        <taxon>Flavobacteriaceae</taxon>
        <taxon>Maribacter</taxon>
    </lineage>
</organism>
<dbReference type="KEGG" id="mart:BTR34_12860"/>
<evidence type="ECO:0000256" key="2">
    <source>
        <dbReference type="PROSITE-ProRule" id="PRU00169"/>
    </source>
</evidence>